<dbReference type="PANTHER" id="PTHR30093:SF2">
    <property type="entry name" value="TYPE II SECRETION SYSTEM PROTEIN H"/>
    <property type="match status" value="1"/>
</dbReference>
<gene>
    <name evidence="3" type="ORF">HG66A1_43310</name>
</gene>
<sequence>MLRTPDQRRGFTLIELLVSISIIAVLIALLLPAVQQAREAARRSQCKNNLRQVGLALQNYHSDYLVFPLGVRNQYLGFGSSWWVGLLPYLEYGNLYNMYNHDIASCGFTPLNPALVADVSMTVMLCPSSPLDARVNGVLIPGVNMTMPHYAGIAGATNTGTVMGDQLHFADDLFPSTDSSLCCLPHLDGRVAAGGVLIPNRTIAIRDITDGSSNTIVVGEISSSVLKSGVSLRVDAGNPSGWAAGTVSVGTPPQMLGPGGFTPAFPVFNLTTVRYPIGTKDGGLPGIHTDGGPNNPLISAHSGGTQCLLTDGSVRFLSENMNLETLKNLCTRNDGKVLGEY</sequence>
<dbReference type="NCBIfam" id="TIGR04294">
    <property type="entry name" value="pre_pil_HX9DG"/>
    <property type="match status" value="1"/>
</dbReference>
<dbReference type="Proteomes" id="UP000320421">
    <property type="component" value="Chromosome"/>
</dbReference>
<reference evidence="3 4" key="1">
    <citation type="submission" date="2019-02" db="EMBL/GenBank/DDBJ databases">
        <title>Deep-cultivation of Planctomycetes and their phenomic and genomic characterization uncovers novel biology.</title>
        <authorList>
            <person name="Wiegand S."/>
            <person name="Jogler M."/>
            <person name="Boedeker C."/>
            <person name="Pinto D."/>
            <person name="Vollmers J."/>
            <person name="Rivas-Marin E."/>
            <person name="Kohn T."/>
            <person name="Peeters S.H."/>
            <person name="Heuer A."/>
            <person name="Rast P."/>
            <person name="Oberbeckmann S."/>
            <person name="Bunk B."/>
            <person name="Jeske O."/>
            <person name="Meyerdierks A."/>
            <person name="Storesund J.E."/>
            <person name="Kallscheuer N."/>
            <person name="Luecker S."/>
            <person name="Lage O.M."/>
            <person name="Pohl T."/>
            <person name="Merkel B.J."/>
            <person name="Hornburger P."/>
            <person name="Mueller R.-W."/>
            <person name="Bruemmer F."/>
            <person name="Labrenz M."/>
            <person name="Spormann A.M."/>
            <person name="Op den Camp H."/>
            <person name="Overmann J."/>
            <person name="Amann R."/>
            <person name="Jetten M.S.M."/>
            <person name="Mascher T."/>
            <person name="Medema M.H."/>
            <person name="Devos D.P."/>
            <person name="Kaster A.-K."/>
            <person name="Ovreas L."/>
            <person name="Rohde M."/>
            <person name="Galperin M.Y."/>
            <person name="Jogler C."/>
        </authorList>
    </citation>
    <scope>NUCLEOTIDE SEQUENCE [LARGE SCALE GENOMIC DNA]</scope>
    <source>
        <strain evidence="3 4">HG66A1</strain>
    </source>
</reference>
<dbReference type="EMBL" id="CP036266">
    <property type="protein sequence ID" value="QDT22523.1"/>
    <property type="molecule type" value="Genomic_DNA"/>
</dbReference>
<dbReference type="Gene3D" id="3.30.700.10">
    <property type="entry name" value="Glycoprotein, Type 4 Pilin"/>
    <property type="match status" value="1"/>
</dbReference>
<keyword evidence="1" id="KW-0472">Membrane</keyword>
<name>A0A517PT40_9PLAN</name>
<evidence type="ECO:0000259" key="2">
    <source>
        <dbReference type="Pfam" id="PF07596"/>
    </source>
</evidence>
<keyword evidence="1" id="KW-0812">Transmembrane</keyword>
<feature type="domain" description="DUF1559" evidence="2">
    <location>
        <begin position="35"/>
        <end position="323"/>
    </location>
</feature>
<dbReference type="RefSeq" id="WP_145188486.1">
    <property type="nucleotide sequence ID" value="NZ_CP036266.1"/>
</dbReference>
<dbReference type="NCBIfam" id="TIGR02532">
    <property type="entry name" value="IV_pilin_GFxxxE"/>
    <property type="match status" value="1"/>
</dbReference>
<protein>
    <submittedName>
        <fullName evidence="3">Putative major pilin subunit</fullName>
    </submittedName>
</protein>
<dbReference type="SUPFAM" id="SSF54523">
    <property type="entry name" value="Pili subunits"/>
    <property type="match status" value="1"/>
</dbReference>
<dbReference type="InterPro" id="IPR027558">
    <property type="entry name" value="Pre_pil_HX9DG_C"/>
</dbReference>
<dbReference type="PANTHER" id="PTHR30093">
    <property type="entry name" value="GENERAL SECRETION PATHWAY PROTEIN G"/>
    <property type="match status" value="1"/>
</dbReference>
<keyword evidence="1" id="KW-1133">Transmembrane helix</keyword>
<keyword evidence="4" id="KW-1185">Reference proteome</keyword>
<accession>A0A517PT40</accession>
<dbReference type="Pfam" id="PF07596">
    <property type="entry name" value="SBP_bac_10"/>
    <property type="match status" value="1"/>
</dbReference>
<dbReference type="AlphaFoldDB" id="A0A517PT40"/>
<dbReference type="InterPro" id="IPR011453">
    <property type="entry name" value="DUF1559"/>
</dbReference>
<dbReference type="InterPro" id="IPR012902">
    <property type="entry name" value="N_methyl_site"/>
</dbReference>
<dbReference type="Pfam" id="PF07963">
    <property type="entry name" value="N_methyl"/>
    <property type="match status" value="1"/>
</dbReference>
<evidence type="ECO:0000313" key="4">
    <source>
        <dbReference type="Proteomes" id="UP000320421"/>
    </source>
</evidence>
<proteinExistence type="predicted"/>
<evidence type="ECO:0000313" key="3">
    <source>
        <dbReference type="EMBL" id="QDT22523.1"/>
    </source>
</evidence>
<dbReference type="InterPro" id="IPR045584">
    <property type="entry name" value="Pilin-like"/>
</dbReference>
<feature type="transmembrane region" description="Helical" evidence="1">
    <location>
        <begin position="12"/>
        <end position="34"/>
    </location>
</feature>
<organism evidence="3 4">
    <name type="scientific">Gimesia chilikensis</name>
    <dbReference type="NCBI Taxonomy" id="2605989"/>
    <lineage>
        <taxon>Bacteria</taxon>
        <taxon>Pseudomonadati</taxon>
        <taxon>Planctomycetota</taxon>
        <taxon>Planctomycetia</taxon>
        <taxon>Planctomycetales</taxon>
        <taxon>Planctomycetaceae</taxon>
        <taxon>Gimesia</taxon>
    </lineage>
</organism>
<evidence type="ECO:0000256" key="1">
    <source>
        <dbReference type="SAM" id="Phobius"/>
    </source>
</evidence>
<dbReference type="OrthoDB" id="280382at2"/>
<dbReference type="PROSITE" id="PS00409">
    <property type="entry name" value="PROKAR_NTER_METHYL"/>
    <property type="match status" value="1"/>
</dbReference>